<dbReference type="InterPro" id="IPR024983">
    <property type="entry name" value="CHAT_dom"/>
</dbReference>
<dbReference type="Pfam" id="PF12770">
    <property type="entry name" value="CHAT"/>
    <property type="match status" value="1"/>
</dbReference>
<dbReference type="SUPFAM" id="SSF48452">
    <property type="entry name" value="TPR-like"/>
    <property type="match status" value="2"/>
</dbReference>
<organism evidence="4 5">
    <name type="scientific">Limnoraphis robusta CCNP1315</name>
    <dbReference type="NCBI Taxonomy" id="3110306"/>
    <lineage>
        <taxon>Bacteria</taxon>
        <taxon>Bacillati</taxon>
        <taxon>Cyanobacteriota</taxon>
        <taxon>Cyanophyceae</taxon>
        <taxon>Oscillatoriophycideae</taxon>
        <taxon>Oscillatoriales</taxon>
        <taxon>Sirenicapillariaceae</taxon>
        <taxon>Limnoraphis</taxon>
    </lineage>
</organism>
<evidence type="ECO:0000259" key="3">
    <source>
        <dbReference type="Pfam" id="PF12770"/>
    </source>
</evidence>
<evidence type="ECO:0000256" key="1">
    <source>
        <dbReference type="SAM" id="Coils"/>
    </source>
</evidence>
<gene>
    <name evidence="4" type="ORF">VB854_16215</name>
</gene>
<dbReference type="Pfam" id="PF13374">
    <property type="entry name" value="TPR_10"/>
    <property type="match status" value="2"/>
</dbReference>
<evidence type="ECO:0000313" key="4">
    <source>
        <dbReference type="EMBL" id="MEA5520494.1"/>
    </source>
</evidence>
<sequence length="976" mass="112695">MNEEQIEVYYNFLMQVLHAVLDSNGDPNIVYPLLQQNLDKLDENLGYILKDWASKTLFNLPLQEADKVPAVILFTFSHLIAEFPLGNRSHNLEIAIIGYKSILGLYTREAFPYEWAMTQNNLGIVYSERIQGDKADNLELAIDAYTQALQVSTREAFPEDWAMTQNNLGNAYRERIKGDKADNLEQAIDAYKQALQVRTREAFPQDWAMTQNNLGLAYSERIKEDKADNLKQAIDACTEALKVYTREAFPYEWAMTQNNLGNAYSQRIEGDKADNLEQAIDAYTEALKVYTREAFPYEWARTQNNLGNAYSERIQGDKADNLQQAFNAYTAFQNALQVHTLKTFPLDCLQTSWNLGDLALKQGDWQLAIEAYDLAIESIEITRNWARTDKRRQEILAESIDVYANMIQACINQSHLEQKQGKLQQAQDLLEKALETSERYRCRQLADLFAVRDLYPDGNIPPEIEQYNQLQQQIYNLRDRYSSDNTRQLTEAGTHSQTRAQFEAETEEIKRLEDEKKKIWEKIRSYDPVLAGQLQVDPLEIKDIQALITDETTALLSFYSTDNDTYIFILRNVGEKLENRLVNLHICKNQGIETLQNWIYDNWFTPYCNRKNSKLWWENMTEFLAELSERLQLKSLVDEHLTGIEELIIVPHLSLHQIPFAALPIEPKPTTPELSDEINSPSGEFYPEETTREFTITPRISQPKTPVKVTPKPSEYLGDRFRLRVVPSCQILNFCSRRDPISSAKMGIVENATGDLVFTEYECKILSQLYQVPDSQRLYFQNATFENYQNLIKNVQFIHSSHHASSRLDNPLDSKLTLYEGEVTLSHLLTWRLPELSDVFLSCCETHFTLTQITDDTLTLAAGFLCAGARSVVSTLWAVDDLSTALFCLFYYQNIQQNFTRSEALQKAQVQLRTLTGKQLEEKYKAELDNYLLKQQAEENRDKIWNHQRDLLSLCKQEFPFSSPYYWAGFVSQGLS</sequence>
<keyword evidence="5" id="KW-1185">Reference proteome</keyword>
<evidence type="ECO:0000313" key="5">
    <source>
        <dbReference type="Proteomes" id="UP001301728"/>
    </source>
</evidence>
<feature type="coiled-coil region" evidence="1">
    <location>
        <begin position="416"/>
        <end position="443"/>
    </location>
</feature>
<feature type="region of interest" description="Disordered" evidence="2">
    <location>
        <begin position="487"/>
        <end position="507"/>
    </location>
</feature>
<feature type="domain" description="CHAT" evidence="3">
    <location>
        <begin position="635"/>
        <end position="974"/>
    </location>
</feature>
<dbReference type="InterPro" id="IPR011990">
    <property type="entry name" value="TPR-like_helical_dom_sf"/>
</dbReference>
<dbReference type="RefSeq" id="WP_323274670.1">
    <property type="nucleotide sequence ID" value="NZ_JAYGHT010000082.1"/>
</dbReference>
<protein>
    <submittedName>
        <fullName evidence="4">CHAT domain-containing tetratricopeptide repeat protein</fullName>
    </submittedName>
</protein>
<accession>A0ABU5TZY0</accession>
<evidence type="ECO:0000256" key="2">
    <source>
        <dbReference type="SAM" id="MobiDB-lite"/>
    </source>
</evidence>
<feature type="compositionally biased region" description="Polar residues" evidence="2">
    <location>
        <begin position="487"/>
        <end position="500"/>
    </location>
</feature>
<dbReference type="Proteomes" id="UP001301728">
    <property type="component" value="Unassembled WGS sequence"/>
</dbReference>
<dbReference type="EMBL" id="JAYGHT010000082">
    <property type="protein sequence ID" value="MEA5520494.1"/>
    <property type="molecule type" value="Genomic_DNA"/>
</dbReference>
<dbReference type="Gene3D" id="1.25.40.10">
    <property type="entry name" value="Tetratricopeptide repeat domain"/>
    <property type="match status" value="3"/>
</dbReference>
<comment type="caution">
    <text evidence="4">The sequence shown here is derived from an EMBL/GenBank/DDBJ whole genome shotgun (WGS) entry which is preliminary data.</text>
</comment>
<dbReference type="InterPro" id="IPR019734">
    <property type="entry name" value="TPR_rpt"/>
</dbReference>
<keyword evidence="1" id="KW-0175">Coiled coil</keyword>
<dbReference type="PANTHER" id="PTHR10098:SF108">
    <property type="entry name" value="TETRATRICOPEPTIDE REPEAT PROTEIN 28"/>
    <property type="match status" value="1"/>
</dbReference>
<dbReference type="SMART" id="SM00028">
    <property type="entry name" value="TPR"/>
    <property type="match status" value="6"/>
</dbReference>
<dbReference type="PANTHER" id="PTHR10098">
    <property type="entry name" value="RAPSYN-RELATED"/>
    <property type="match status" value="1"/>
</dbReference>
<name>A0ABU5TZY0_9CYAN</name>
<proteinExistence type="predicted"/>
<reference evidence="4 5" key="1">
    <citation type="submission" date="2023-12" db="EMBL/GenBank/DDBJ databases">
        <title>Baltic Sea Cyanobacteria.</title>
        <authorList>
            <person name="Delbaje E."/>
            <person name="Fewer D.P."/>
            <person name="Shishido T.K."/>
        </authorList>
    </citation>
    <scope>NUCLEOTIDE SEQUENCE [LARGE SCALE GENOMIC DNA]</scope>
    <source>
        <strain evidence="4 5">CCNP 1315</strain>
    </source>
</reference>